<keyword evidence="2" id="KW-0732">Signal</keyword>
<keyword evidence="1" id="KW-1133">Transmembrane helix</keyword>
<dbReference type="AlphaFoldDB" id="A0A7G8ZAV8"/>
<evidence type="ECO:0000256" key="2">
    <source>
        <dbReference type="SAM" id="SignalP"/>
    </source>
</evidence>
<feature type="chain" id="PRO_5028881670" evidence="2">
    <location>
        <begin position="29"/>
        <end position="351"/>
    </location>
</feature>
<reference evidence="3" key="1">
    <citation type="journal article" date="2020" name="Elife">
        <title>Clusters of polymorphic transmembrane genes control resistance to schistosomes in snail vectors.</title>
        <authorList>
            <person name="Tennessen J.A."/>
            <person name="Bollmann S.R."/>
            <person name="Peremyslova E."/>
            <person name="Kronmiller B.A."/>
            <person name="Sergi C."/>
            <person name="Hamali B."/>
            <person name="Blouin M.S."/>
        </authorList>
    </citation>
    <scope>NUCLEOTIDE SEQUENCE</scope>
    <source>
        <strain evidence="3">I172</strain>
    </source>
</reference>
<keyword evidence="1" id="KW-0472">Membrane</keyword>
<evidence type="ECO:0000256" key="1">
    <source>
        <dbReference type="SAM" id="Phobius"/>
    </source>
</evidence>
<evidence type="ECO:0000313" key="3">
    <source>
        <dbReference type="EMBL" id="QNL15852.1"/>
    </source>
</evidence>
<name>A0A7G8ZAV8_BIOGL</name>
<dbReference type="EMBL" id="MT787302">
    <property type="protein sequence ID" value="QNL15852.1"/>
    <property type="molecule type" value="mRNA"/>
</dbReference>
<feature type="transmembrane region" description="Helical" evidence="1">
    <location>
        <begin position="276"/>
        <end position="300"/>
    </location>
</feature>
<feature type="signal peptide" evidence="2">
    <location>
        <begin position="1"/>
        <end position="28"/>
    </location>
</feature>
<reference evidence="3" key="2">
    <citation type="submission" date="2020-07" db="EMBL/GenBank/DDBJ databases">
        <authorList>
            <person name="Tenessen J.A."/>
            <person name="Bollmann S.R."/>
            <person name="Peremyslova K."/>
            <person name="Kronmiller B."/>
            <person name="Sergi C."/>
            <person name="Hamali B."/>
            <person name="Blouin M.S."/>
        </authorList>
    </citation>
    <scope>NUCLEOTIDE SEQUENCE</scope>
    <source>
        <strain evidence="3">I172</strain>
    </source>
</reference>
<sequence length="351" mass="40477">MEKRNLLKLMLILLYATVYFVSYIPTHACERCGQEECILLFDNYSEENEPKCHIGYVDGLDQFVIKGQVNTTQRGLSAVGFEFVSENSKTPNYYCLIRFVMGCQSQQTDACYCMGTDKEKASLVFNLTLRHQDSDTKVRAVMLLPERRKIFSNAIRLPNVTKIDFTKVSSVLKINDRIVDNNFCLRSVTDPKIKIAYHVPLTQTVRPQLLITNNNETTLWTDNVEGSFNLINLSVESPSEVDFTFSLCGFNEKYVHCTFIKGENYDYDDFKSFRDAFHITLSVSVVLIALYTGMILFWCWKHPKHLQTIVIRKEPEEMAPGNYQELSQNVEAARRKDILFEPENRRSSSVL</sequence>
<proteinExistence type="evidence at transcript level"/>
<accession>A0A7G8ZAV8</accession>
<gene>
    <name evidence="3" type="primary">PTC2-1</name>
</gene>
<protein>
    <submittedName>
        <fullName evidence="3">Polymorphic transmembrane cluster 2 transmembrane protein 1</fullName>
    </submittedName>
</protein>
<organism evidence="3">
    <name type="scientific">Biomphalaria glabrata</name>
    <name type="common">Bloodfluke planorb</name>
    <name type="synonym">Freshwater snail</name>
    <dbReference type="NCBI Taxonomy" id="6526"/>
    <lineage>
        <taxon>Eukaryota</taxon>
        <taxon>Metazoa</taxon>
        <taxon>Spiralia</taxon>
        <taxon>Lophotrochozoa</taxon>
        <taxon>Mollusca</taxon>
        <taxon>Gastropoda</taxon>
        <taxon>Heterobranchia</taxon>
        <taxon>Euthyneura</taxon>
        <taxon>Panpulmonata</taxon>
        <taxon>Hygrophila</taxon>
        <taxon>Lymnaeoidea</taxon>
        <taxon>Planorbidae</taxon>
        <taxon>Biomphalaria</taxon>
    </lineage>
</organism>
<keyword evidence="1 3" id="KW-0812">Transmembrane</keyword>
<dbReference type="VEuPathDB" id="VectorBase:BGLAX_047907"/>